<dbReference type="GO" id="GO:0003824">
    <property type="term" value="F:catalytic activity"/>
    <property type="evidence" value="ECO:0007669"/>
    <property type="project" value="UniProtKB-ARBA"/>
</dbReference>
<evidence type="ECO:0000313" key="3">
    <source>
        <dbReference type="Proteomes" id="UP000642748"/>
    </source>
</evidence>
<evidence type="ECO:0000259" key="1">
    <source>
        <dbReference type="Pfam" id="PF12697"/>
    </source>
</evidence>
<dbReference type="SUPFAM" id="SSF53474">
    <property type="entry name" value="alpha/beta-Hydrolases"/>
    <property type="match status" value="1"/>
</dbReference>
<feature type="domain" description="AB hydrolase-1" evidence="1">
    <location>
        <begin position="31"/>
        <end position="255"/>
    </location>
</feature>
<organism evidence="2 3">
    <name type="scientific">Rugosimonospora africana</name>
    <dbReference type="NCBI Taxonomy" id="556532"/>
    <lineage>
        <taxon>Bacteria</taxon>
        <taxon>Bacillati</taxon>
        <taxon>Actinomycetota</taxon>
        <taxon>Actinomycetes</taxon>
        <taxon>Micromonosporales</taxon>
        <taxon>Micromonosporaceae</taxon>
        <taxon>Rugosimonospora</taxon>
    </lineage>
</organism>
<dbReference type="Proteomes" id="UP000642748">
    <property type="component" value="Unassembled WGS sequence"/>
</dbReference>
<dbReference type="RefSeq" id="WP_203924347.1">
    <property type="nucleotide sequence ID" value="NZ_BONZ01000109.1"/>
</dbReference>
<proteinExistence type="predicted"/>
<comment type="caution">
    <text evidence="2">The sequence shown here is derived from an EMBL/GenBank/DDBJ whole genome shotgun (WGS) entry which is preliminary data.</text>
</comment>
<reference evidence="2" key="1">
    <citation type="submission" date="2021-01" db="EMBL/GenBank/DDBJ databases">
        <title>Whole genome shotgun sequence of Rugosimonospora africana NBRC 104875.</title>
        <authorList>
            <person name="Komaki H."/>
            <person name="Tamura T."/>
        </authorList>
    </citation>
    <scope>NUCLEOTIDE SEQUENCE</scope>
    <source>
        <strain evidence="2">NBRC 104875</strain>
    </source>
</reference>
<protein>
    <recommendedName>
        <fullName evidence="1">AB hydrolase-1 domain-containing protein</fullName>
    </recommendedName>
</protein>
<dbReference type="AlphaFoldDB" id="A0A8J3R0V8"/>
<dbReference type="Pfam" id="PF12697">
    <property type="entry name" value="Abhydrolase_6"/>
    <property type="match status" value="1"/>
</dbReference>
<dbReference type="Gene3D" id="3.40.50.1820">
    <property type="entry name" value="alpha/beta hydrolase"/>
    <property type="match status" value="1"/>
</dbReference>
<dbReference type="InterPro" id="IPR029058">
    <property type="entry name" value="AB_hydrolase_fold"/>
</dbReference>
<evidence type="ECO:0000313" key="2">
    <source>
        <dbReference type="EMBL" id="GIH20940.1"/>
    </source>
</evidence>
<accession>A0A8J3R0V8</accession>
<dbReference type="EMBL" id="BONZ01000109">
    <property type="protein sequence ID" value="GIH20940.1"/>
    <property type="molecule type" value="Genomic_DNA"/>
</dbReference>
<name>A0A8J3R0V8_9ACTN</name>
<keyword evidence="3" id="KW-1185">Reference proteome</keyword>
<sequence length="275" mass="29443">MRTELVSIPTDTVPLDGAYYEPDGGPIAGAVIFFHGNTMNFYVGAPRFMPPALTELGFACLAFNRRGHDILSVREDKETIEGAAFQTTAQAQADHEYAGAWLAEAGFPDPVVIGHSNGGMMSPPFVIARPKTPALVLLSAGRGGPLRGVQRPGLLGGADVEQFAAKARDMVAQGRGRELMMVPGWWYVITAESFLDRLATVPDVITLAAQITCPVLYVRGDQESPQTFPGETYQANAAGPCEVAVLPDCGHFYVGKEQAVTDLVCDFLNRSVLGK</sequence>
<gene>
    <name evidence="2" type="ORF">Raf01_91120</name>
</gene>
<dbReference type="InterPro" id="IPR000073">
    <property type="entry name" value="AB_hydrolase_1"/>
</dbReference>